<dbReference type="Proteomes" id="UP000570166">
    <property type="component" value="Unassembled WGS sequence"/>
</dbReference>
<comment type="caution">
    <text evidence="3">The sequence shown here is derived from an EMBL/GenBank/DDBJ whole genome shotgun (WGS) entry which is preliminary data.</text>
</comment>
<organism evidence="3 4">
    <name type="scientific">Sphingomonas chungangi</name>
    <dbReference type="NCBI Taxonomy" id="2683589"/>
    <lineage>
        <taxon>Bacteria</taxon>
        <taxon>Pseudomonadati</taxon>
        <taxon>Pseudomonadota</taxon>
        <taxon>Alphaproteobacteria</taxon>
        <taxon>Sphingomonadales</taxon>
        <taxon>Sphingomonadaceae</taxon>
        <taxon>Sphingomonas</taxon>
    </lineage>
</organism>
<dbReference type="EMBL" id="JACEIB010000003">
    <property type="protein sequence ID" value="MBA2933597.1"/>
    <property type="molecule type" value="Genomic_DNA"/>
</dbReference>
<dbReference type="PROSITE" id="PS51819">
    <property type="entry name" value="VOC"/>
    <property type="match status" value="2"/>
</dbReference>
<dbReference type="RefSeq" id="WP_160363415.1">
    <property type="nucleotide sequence ID" value="NZ_JACEIB010000003.1"/>
</dbReference>
<feature type="domain" description="VOC" evidence="2">
    <location>
        <begin position="162"/>
        <end position="277"/>
    </location>
</feature>
<keyword evidence="4" id="KW-1185">Reference proteome</keyword>
<protein>
    <submittedName>
        <fullName evidence="3">VOC family protein</fullName>
    </submittedName>
</protein>
<feature type="domain" description="VOC" evidence="2">
    <location>
        <begin position="18"/>
        <end position="141"/>
    </location>
</feature>
<accession>A0A838L3G2</accession>
<evidence type="ECO:0000313" key="4">
    <source>
        <dbReference type="Proteomes" id="UP000570166"/>
    </source>
</evidence>
<dbReference type="Pfam" id="PF00903">
    <property type="entry name" value="Glyoxalase"/>
    <property type="match status" value="2"/>
</dbReference>
<evidence type="ECO:0000313" key="3">
    <source>
        <dbReference type="EMBL" id="MBA2933597.1"/>
    </source>
</evidence>
<dbReference type="InterPro" id="IPR029068">
    <property type="entry name" value="Glyas_Bleomycin-R_OHBP_Dase"/>
</dbReference>
<evidence type="ECO:0000259" key="2">
    <source>
        <dbReference type="PROSITE" id="PS51819"/>
    </source>
</evidence>
<dbReference type="SUPFAM" id="SSF54593">
    <property type="entry name" value="Glyoxalase/Bleomycin resistance protein/Dihydroxybiphenyl dioxygenase"/>
    <property type="match status" value="1"/>
</dbReference>
<reference evidence="3 4" key="1">
    <citation type="submission" date="2020-07" db="EMBL/GenBank/DDBJ databases">
        <authorList>
            <person name="Sun Q."/>
        </authorList>
    </citation>
    <scope>NUCLEOTIDE SEQUENCE [LARGE SCALE GENOMIC DNA]</scope>
    <source>
        <strain evidence="3 4">CGMCC 1.13654</strain>
    </source>
</reference>
<dbReference type="InterPro" id="IPR037523">
    <property type="entry name" value="VOC_core"/>
</dbReference>
<dbReference type="InterPro" id="IPR004360">
    <property type="entry name" value="Glyas_Fos-R_dOase_dom"/>
</dbReference>
<name>A0A838L3G2_9SPHN</name>
<dbReference type="AlphaFoldDB" id="A0A838L3G2"/>
<evidence type="ECO:0000256" key="1">
    <source>
        <dbReference type="SAM" id="MobiDB-lite"/>
    </source>
</evidence>
<feature type="region of interest" description="Disordered" evidence="1">
    <location>
        <begin position="134"/>
        <end position="154"/>
    </location>
</feature>
<proteinExistence type="predicted"/>
<dbReference type="Gene3D" id="3.10.180.10">
    <property type="entry name" value="2,3-Dihydroxybiphenyl 1,2-Dioxygenase, domain 1"/>
    <property type="match status" value="2"/>
</dbReference>
<gene>
    <name evidence="3" type="ORF">HZF05_05750</name>
</gene>
<sequence length="323" mass="35383">MDANGKGGRRPNVLGVHSIDHFALEVPDLEEARRFYALFGLDVRDKDGTVELYTKGNPHRWAILSQGNGPKRLRYLSFGVFDDEMDAFRARLDAQGVRYIDAPAGAESNGLWFEGFDGLPVNVRVADKSTPDEKSQFGFTSAAPGTSGAVPNSKAPKVYPRRLSHFALFASDVPAAISYYEKTLGLRLSDKSGPAVAFLHGVHGSDHHLLALVMSDRRGMHHNSWDVGSVVEVGLGGATMERAGYGPGWGLGQHVLGANYFYYVRDPWGSYSEYSADMDFIPHDVDWPAGDHPPEDSMFLWGPNPQPEFIQNFEPAPGTETAA</sequence>